<keyword evidence="7" id="KW-0539">Nucleus</keyword>
<keyword evidence="13" id="KW-1185">Reference proteome</keyword>
<dbReference type="Proteomes" id="UP000070412">
    <property type="component" value="Unassembled WGS sequence"/>
</dbReference>
<feature type="compositionally biased region" description="Low complexity" evidence="10">
    <location>
        <begin position="23"/>
        <end position="34"/>
    </location>
</feature>
<keyword evidence="6" id="KW-0804">Transcription</keyword>
<evidence type="ECO:0000256" key="8">
    <source>
        <dbReference type="ARBA" id="ARBA00025687"/>
    </source>
</evidence>
<dbReference type="Pfam" id="PF11315">
    <property type="entry name" value="Med30"/>
    <property type="match status" value="2"/>
</dbReference>
<keyword evidence="4" id="KW-0805">Transcription regulation</keyword>
<proteinExistence type="inferred from homology"/>
<dbReference type="EnsemblMetazoa" id="SSS_5963s_mrna">
    <property type="protein sequence ID" value="KAF7493536.1"/>
    <property type="gene ID" value="SSS_5963"/>
</dbReference>
<reference evidence="11" key="2">
    <citation type="submission" date="2020-01" db="EMBL/GenBank/DDBJ databases">
        <authorList>
            <person name="Korhonen P.K.K."/>
            <person name="Guangxu M.G."/>
            <person name="Wang T.W."/>
            <person name="Stroehlein A.J.S."/>
            <person name="Young N.D."/>
            <person name="Ang C.-S.A."/>
            <person name="Fernando D.W.F."/>
            <person name="Lu H.L."/>
            <person name="Taylor S.T."/>
            <person name="Ehtesham M.E.M."/>
            <person name="Najaraj S.H.N."/>
            <person name="Harsha G.H.G."/>
            <person name="Madugundu A.M."/>
            <person name="Renuse S.R."/>
            <person name="Holt D.H."/>
            <person name="Pandey A.P."/>
            <person name="Papenfuss A.P."/>
            <person name="Gasser R.B.G."/>
            <person name="Fischer K.F."/>
        </authorList>
    </citation>
    <scope>NUCLEOTIDE SEQUENCE</scope>
    <source>
        <strain evidence="11">SSS_KF_BRIS2020</strain>
    </source>
</reference>
<name>A0A834RDG3_SARSC</name>
<dbReference type="PANTHER" id="PTHR31705:SF4">
    <property type="entry name" value="MEDIATOR OF RNA POLYMERASE II TRANSCRIPTION SUBUNIT 30"/>
    <property type="match status" value="1"/>
</dbReference>
<dbReference type="AlphaFoldDB" id="A0A834RDG3"/>
<keyword evidence="5" id="KW-0010">Activator</keyword>
<evidence type="ECO:0000256" key="3">
    <source>
        <dbReference type="ARBA" id="ARBA00019664"/>
    </source>
</evidence>
<feature type="region of interest" description="Disordered" evidence="10">
    <location>
        <begin position="253"/>
        <end position="274"/>
    </location>
</feature>
<comment type="similarity">
    <text evidence="2">Belongs to the Mediator complex subunit 30 family.</text>
</comment>
<reference evidence="12" key="3">
    <citation type="submission" date="2022-06" db="UniProtKB">
        <authorList>
            <consortium name="EnsemblMetazoa"/>
        </authorList>
    </citation>
    <scope>IDENTIFICATION</scope>
</reference>
<dbReference type="InterPro" id="IPR021019">
    <property type="entry name" value="Mediator_Med30_met"/>
</dbReference>
<comment type="function">
    <text evidence="8">Component of the Mediator complex, a coactivator involved in the regulated transcription of nearly all RNA polymerase II-dependent genes. Mediator functions as a bridge to convey information from gene-specific regulatory proteins to the basal RNA polymerase II transcription machinery. Mediator is recruited to promoters by direct interactions with regulatory proteins and serves as a scaffold for the assembly of a functional preinitiation complex with RNA polymerase II and the general transcription factors.</text>
</comment>
<dbReference type="GO" id="GO:0003712">
    <property type="term" value="F:transcription coregulator activity"/>
    <property type="evidence" value="ECO:0007669"/>
    <property type="project" value="TreeGrafter"/>
</dbReference>
<evidence type="ECO:0000256" key="6">
    <source>
        <dbReference type="ARBA" id="ARBA00023163"/>
    </source>
</evidence>
<evidence type="ECO:0000256" key="10">
    <source>
        <dbReference type="SAM" id="MobiDB-lite"/>
    </source>
</evidence>
<feature type="compositionally biased region" description="Basic and acidic residues" evidence="10">
    <location>
        <begin position="212"/>
        <end position="222"/>
    </location>
</feature>
<evidence type="ECO:0000256" key="9">
    <source>
        <dbReference type="ARBA" id="ARBA00031981"/>
    </source>
</evidence>
<organism evidence="11">
    <name type="scientific">Sarcoptes scabiei</name>
    <name type="common">Itch mite</name>
    <name type="synonym">Acarus scabiei</name>
    <dbReference type="NCBI Taxonomy" id="52283"/>
    <lineage>
        <taxon>Eukaryota</taxon>
        <taxon>Metazoa</taxon>
        <taxon>Ecdysozoa</taxon>
        <taxon>Arthropoda</taxon>
        <taxon>Chelicerata</taxon>
        <taxon>Arachnida</taxon>
        <taxon>Acari</taxon>
        <taxon>Acariformes</taxon>
        <taxon>Sarcoptiformes</taxon>
        <taxon>Astigmata</taxon>
        <taxon>Psoroptidia</taxon>
        <taxon>Sarcoptoidea</taxon>
        <taxon>Sarcoptidae</taxon>
        <taxon>Sarcoptinae</taxon>
        <taxon>Sarcoptes</taxon>
    </lineage>
</organism>
<dbReference type="GO" id="GO:0016592">
    <property type="term" value="C:mediator complex"/>
    <property type="evidence" value="ECO:0007669"/>
    <property type="project" value="TreeGrafter"/>
</dbReference>
<dbReference type="GO" id="GO:0045893">
    <property type="term" value="P:positive regulation of DNA-templated transcription"/>
    <property type="evidence" value="ECO:0007669"/>
    <property type="project" value="TreeGrafter"/>
</dbReference>
<evidence type="ECO:0000256" key="1">
    <source>
        <dbReference type="ARBA" id="ARBA00004123"/>
    </source>
</evidence>
<dbReference type="PANTHER" id="PTHR31705">
    <property type="entry name" value="MEDIATOR OF RNA POLYMERASE II TRANSCRIPTION SUBUNIT 30"/>
    <property type="match status" value="1"/>
</dbReference>
<feature type="compositionally biased region" description="Pro residues" evidence="10">
    <location>
        <begin position="10"/>
        <end position="22"/>
    </location>
</feature>
<evidence type="ECO:0000256" key="7">
    <source>
        <dbReference type="ARBA" id="ARBA00023242"/>
    </source>
</evidence>
<dbReference type="EMBL" id="WVUK01000055">
    <property type="protein sequence ID" value="KAF7493536.1"/>
    <property type="molecule type" value="Genomic_DNA"/>
</dbReference>
<protein>
    <recommendedName>
        <fullName evidence="3">Mediator of RNA polymerase II transcription subunit 30</fullName>
    </recommendedName>
    <alternativeName>
        <fullName evidence="9">Mediator complex subunit 30</fullName>
    </alternativeName>
</protein>
<feature type="region of interest" description="Disordered" evidence="10">
    <location>
        <begin position="1"/>
        <end position="42"/>
    </location>
</feature>
<gene>
    <name evidence="11" type="ORF">SSS_5963</name>
</gene>
<feature type="region of interest" description="Disordered" evidence="10">
    <location>
        <begin position="199"/>
        <end position="227"/>
    </location>
</feature>
<evidence type="ECO:0000313" key="11">
    <source>
        <dbReference type="EMBL" id="KAF7493536.1"/>
    </source>
</evidence>
<evidence type="ECO:0000313" key="13">
    <source>
        <dbReference type="Proteomes" id="UP000070412"/>
    </source>
</evidence>
<accession>A0A834RDG3</accession>
<evidence type="ECO:0000256" key="5">
    <source>
        <dbReference type="ARBA" id="ARBA00023159"/>
    </source>
</evidence>
<evidence type="ECO:0000256" key="4">
    <source>
        <dbReference type="ARBA" id="ARBA00023015"/>
    </source>
</evidence>
<evidence type="ECO:0000256" key="2">
    <source>
        <dbReference type="ARBA" id="ARBA00010606"/>
    </source>
</evidence>
<dbReference type="OrthoDB" id="10067025at2759"/>
<evidence type="ECO:0000313" key="12">
    <source>
        <dbReference type="EnsemblMetazoa" id="KAF7493536.1"/>
    </source>
</evidence>
<comment type="subcellular location">
    <subcellularLocation>
        <location evidence="1">Nucleus</location>
    </subcellularLocation>
</comment>
<reference evidence="13" key="1">
    <citation type="journal article" date="2020" name="PLoS Negl. Trop. Dis.">
        <title>High-quality nuclear genome for Sarcoptes scabiei-A critical resource for a neglected parasite.</title>
        <authorList>
            <person name="Korhonen P.K."/>
            <person name="Gasser R.B."/>
            <person name="Ma G."/>
            <person name="Wang T."/>
            <person name="Stroehlein A.J."/>
            <person name="Young N.D."/>
            <person name="Ang C.S."/>
            <person name="Fernando D.D."/>
            <person name="Lu H.C."/>
            <person name="Taylor S."/>
            <person name="Reynolds S.L."/>
            <person name="Mofiz E."/>
            <person name="Najaraj S.H."/>
            <person name="Gowda H."/>
            <person name="Madugundu A."/>
            <person name="Renuse S."/>
            <person name="Holt D."/>
            <person name="Pandey A."/>
            <person name="Papenfuss A.T."/>
            <person name="Fischer K."/>
        </authorList>
    </citation>
    <scope>NUCLEOTIDE SEQUENCE [LARGE SCALE GENOMIC DNA]</scope>
</reference>
<sequence>MNRPPSSLLPVPPGSVPSPQQSPSPMSSHHQSGPRTPMMGSIHQQSTPMLLPQQQTMCSITSTNMSPMMNITQQQMQTHSNSIVSSQNSMSLGGSNQMGPIHQQNQQQTILSHPPHTINQSPFSSHLPASKQYFCKIGADVVQDIVSKTLELFQQLRSMTPQFSAINHQCEDKKNKIKDIAKLIEALFKKLRKIYEACNDGPGPNSSIQDSNEPKIPLKEYDSDQDLNDDDDAATEFPKFNSEEISKTKTIADDIKKDPDDPSQNYCGMGKSDEKKSPARVLLEKEYKDLIELNKLKNRQIKEIIDRLRKMIWDINTMLAMRRSQFS</sequence>